<dbReference type="PANTHER" id="PTHR21461">
    <property type="entry name" value="GLYCOSYLTRANSFERASE FAMILY 92 PROTEIN"/>
    <property type="match status" value="1"/>
</dbReference>
<keyword evidence="3" id="KW-1133">Transmembrane helix</keyword>
<keyword evidence="5" id="KW-1185">Reference proteome</keyword>
<dbReference type="GO" id="GO:0005737">
    <property type="term" value="C:cytoplasm"/>
    <property type="evidence" value="ECO:0007669"/>
    <property type="project" value="TreeGrafter"/>
</dbReference>
<dbReference type="EMBL" id="FOJB01000001">
    <property type="protein sequence ID" value="SEW25929.1"/>
    <property type="molecule type" value="Genomic_DNA"/>
</dbReference>
<dbReference type="SUPFAM" id="SSF53448">
    <property type="entry name" value="Nucleotide-diphospho-sugar transferases"/>
    <property type="match status" value="1"/>
</dbReference>
<dbReference type="InterPro" id="IPR029044">
    <property type="entry name" value="Nucleotide-diphossugar_trans"/>
</dbReference>
<keyword evidence="4" id="KW-0808">Transferase</keyword>
<dbReference type="AlphaFoldDB" id="A0A1I0QFQ3"/>
<sequence>MPALHTEPLVRDRLMRVTAITCMKNEAAFLLEWLAHHKAIGFTDFLVLSNGCNDGTDGMLDRLQELGHLTHLRNDGPHDQGGIQWTGFKIADKHPLVREADWLMTLDVDEFVNIHAGDHTLAALFSALPDADAITLTWRLFGNDGVIDYCDQPITGQFTRAAPEVMTWPWRAFLFKTLYRNRGAYRKLGVHRPRSPVEGVVETTRWLDGSGRTLDGKFQRHQIFSAYTRPNYGLVQLNHYPLGAMESFILKSDRGRVNRSDKPIGMDYWCERNWCEVEDNSIRQTGAPRQAQLAELMSDPKLANLHHAAVDWRKQRFRELMQDEANRALFGRLLLTPPARPIPMDDAQRIYNFAQIPRAADH</sequence>
<gene>
    <name evidence="4" type="ORF">SAMN05444851_2522</name>
</gene>
<name>A0A1I0QFQ3_9RHOB</name>
<dbReference type="Proteomes" id="UP000199650">
    <property type="component" value="Unassembled WGS sequence"/>
</dbReference>
<evidence type="ECO:0000313" key="4">
    <source>
        <dbReference type="EMBL" id="SEW25929.1"/>
    </source>
</evidence>
<evidence type="ECO:0000256" key="3">
    <source>
        <dbReference type="ARBA" id="ARBA00022989"/>
    </source>
</evidence>
<organism evidence="4 5">
    <name type="scientific">Aliiroseovarius sediminilitoris</name>
    <dbReference type="NCBI Taxonomy" id="1173584"/>
    <lineage>
        <taxon>Bacteria</taxon>
        <taxon>Pseudomonadati</taxon>
        <taxon>Pseudomonadota</taxon>
        <taxon>Alphaproteobacteria</taxon>
        <taxon>Rhodobacterales</taxon>
        <taxon>Paracoccaceae</taxon>
        <taxon>Aliiroseovarius</taxon>
    </lineage>
</organism>
<protein>
    <submittedName>
        <fullName evidence="4">Glycosyl transferase family 2</fullName>
    </submittedName>
</protein>
<dbReference type="PANTHER" id="PTHR21461:SF69">
    <property type="entry name" value="GLYCOSYLTRANSFERASE FAMILY 92 PROTEIN"/>
    <property type="match status" value="1"/>
</dbReference>
<dbReference type="GO" id="GO:0016020">
    <property type="term" value="C:membrane"/>
    <property type="evidence" value="ECO:0007669"/>
    <property type="project" value="UniProtKB-SubCell"/>
</dbReference>
<dbReference type="STRING" id="1173584.SAMN05444851_2522"/>
<evidence type="ECO:0000256" key="1">
    <source>
        <dbReference type="ARBA" id="ARBA00004167"/>
    </source>
</evidence>
<keyword evidence="2" id="KW-0812">Transmembrane</keyword>
<proteinExistence type="predicted"/>
<dbReference type="Pfam" id="PF13704">
    <property type="entry name" value="Glyco_tranf_2_4"/>
    <property type="match status" value="1"/>
</dbReference>
<accession>A0A1I0QFQ3</accession>
<evidence type="ECO:0000256" key="2">
    <source>
        <dbReference type="ARBA" id="ARBA00022692"/>
    </source>
</evidence>
<dbReference type="GO" id="GO:0016757">
    <property type="term" value="F:glycosyltransferase activity"/>
    <property type="evidence" value="ECO:0007669"/>
    <property type="project" value="TreeGrafter"/>
</dbReference>
<reference evidence="4 5" key="1">
    <citation type="submission" date="2016-10" db="EMBL/GenBank/DDBJ databases">
        <authorList>
            <person name="de Groot N.N."/>
        </authorList>
    </citation>
    <scope>NUCLEOTIDE SEQUENCE [LARGE SCALE GENOMIC DNA]</scope>
    <source>
        <strain evidence="4 5">DSM 29439</strain>
    </source>
</reference>
<evidence type="ECO:0000313" key="5">
    <source>
        <dbReference type="Proteomes" id="UP000199650"/>
    </source>
</evidence>
<keyword evidence="3" id="KW-0472">Membrane</keyword>
<comment type="subcellular location">
    <subcellularLocation>
        <location evidence="1">Membrane</location>
        <topology evidence="1">Single-pass membrane protein</topology>
    </subcellularLocation>
</comment>